<comment type="caution">
    <text evidence="4">The sequence shown here is derived from an EMBL/GenBank/DDBJ whole genome shotgun (WGS) entry which is preliminary data.</text>
</comment>
<accession>A0A9W6NV59</accession>
<name>A0A9W6NV59_9PSEU</name>
<keyword evidence="5" id="KW-1185">Reference proteome</keyword>
<dbReference type="PROSITE" id="PS50977">
    <property type="entry name" value="HTH_TETR_2"/>
    <property type="match status" value="1"/>
</dbReference>
<dbReference type="RefSeq" id="WP_037040927.1">
    <property type="nucleotide sequence ID" value="NZ_BAAAUZ010000002.1"/>
</dbReference>
<dbReference type="SUPFAM" id="SSF46689">
    <property type="entry name" value="Homeodomain-like"/>
    <property type="match status" value="1"/>
</dbReference>
<proteinExistence type="predicted"/>
<dbReference type="EMBL" id="BSFQ01000005">
    <property type="protein sequence ID" value="GLL10514.1"/>
    <property type="molecule type" value="Genomic_DNA"/>
</dbReference>
<reference evidence="4" key="2">
    <citation type="submission" date="2023-01" db="EMBL/GenBank/DDBJ databases">
        <authorList>
            <person name="Sun Q."/>
            <person name="Evtushenko L."/>
        </authorList>
    </citation>
    <scope>NUCLEOTIDE SEQUENCE</scope>
    <source>
        <strain evidence="4">VKM Ac-1069</strain>
    </source>
</reference>
<dbReference type="Pfam" id="PF00440">
    <property type="entry name" value="TetR_N"/>
    <property type="match status" value="1"/>
</dbReference>
<evidence type="ECO:0000259" key="3">
    <source>
        <dbReference type="PROSITE" id="PS50977"/>
    </source>
</evidence>
<organism evidence="4 5">
    <name type="scientific">Pseudonocardia halophobica</name>
    <dbReference type="NCBI Taxonomy" id="29401"/>
    <lineage>
        <taxon>Bacteria</taxon>
        <taxon>Bacillati</taxon>
        <taxon>Actinomycetota</taxon>
        <taxon>Actinomycetes</taxon>
        <taxon>Pseudonocardiales</taxon>
        <taxon>Pseudonocardiaceae</taxon>
        <taxon>Pseudonocardia</taxon>
    </lineage>
</organism>
<evidence type="ECO:0000256" key="1">
    <source>
        <dbReference type="ARBA" id="ARBA00023125"/>
    </source>
</evidence>
<evidence type="ECO:0000313" key="4">
    <source>
        <dbReference type="EMBL" id="GLL10514.1"/>
    </source>
</evidence>
<protein>
    <submittedName>
        <fullName evidence="4">TetR family transcriptional regulator</fullName>
    </submittedName>
</protein>
<dbReference type="Pfam" id="PF17929">
    <property type="entry name" value="TetR_C_34"/>
    <property type="match status" value="1"/>
</dbReference>
<dbReference type="Gene3D" id="1.10.357.10">
    <property type="entry name" value="Tetracycline Repressor, domain 2"/>
    <property type="match status" value="1"/>
</dbReference>
<evidence type="ECO:0000256" key="2">
    <source>
        <dbReference type="PROSITE-ProRule" id="PRU00335"/>
    </source>
</evidence>
<dbReference type="AlphaFoldDB" id="A0A9W6NV59"/>
<reference evidence="4" key="1">
    <citation type="journal article" date="2014" name="Int. J. Syst. Evol. Microbiol.">
        <title>Complete genome sequence of Corynebacterium casei LMG S-19264T (=DSM 44701T), isolated from a smear-ripened cheese.</title>
        <authorList>
            <consortium name="US DOE Joint Genome Institute (JGI-PGF)"/>
            <person name="Walter F."/>
            <person name="Albersmeier A."/>
            <person name="Kalinowski J."/>
            <person name="Ruckert C."/>
        </authorList>
    </citation>
    <scope>NUCLEOTIDE SEQUENCE</scope>
    <source>
        <strain evidence="4">VKM Ac-1069</strain>
    </source>
</reference>
<sequence>MDFQRARSEEQRNERRRSILATTASMLTEMPVAELSLNELSRRVGLAKSNVLRYFESREAILLELLDAELRDWVDEIARAAVPEESEPGARATRFARLVADSLATRPVLCDLVSAQAAVLERNISTEVALHHKRTTAVSANVLVEAIRRHVDLEPDVAYRLLAYTLLMTSAAWPQSQPSEAVCAAYAADPEIAATQMDFADALADFVVVTIAGLSAGRTRPA</sequence>
<dbReference type="PANTHER" id="PTHR30055:SF226">
    <property type="entry name" value="HTH-TYPE TRANSCRIPTIONAL REGULATOR PKSA"/>
    <property type="match status" value="1"/>
</dbReference>
<dbReference type="InterPro" id="IPR041483">
    <property type="entry name" value="TetR_C_34"/>
</dbReference>
<dbReference type="InterPro" id="IPR001647">
    <property type="entry name" value="HTH_TetR"/>
</dbReference>
<gene>
    <name evidence="4" type="ORF">GCM10017577_16540</name>
</gene>
<feature type="DNA-binding region" description="H-T-H motif" evidence="2">
    <location>
        <begin position="36"/>
        <end position="55"/>
    </location>
</feature>
<feature type="domain" description="HTH tetR-type" evidence="3">
    <location>
        <begin position="13"/>
        <end position="73"/>
    </location>
</feature>
<dbReference type="PANTHER" id="PTHR30055">
    <property type="entry name" value="HTH-TYPE TRANSCRIPTIONAL REGULATOR RUTR"/>
    <property type="match status" value="1"/>
</dbReference>
<dbReference type="InterPro" id="IPR009057">
    <property type="entry name" value="Homeodomain-like_sf"/>
</dbReference>
<dbReference type="Proteomes" id="UP001143463">
    <property type="component" value="Unassembled WGS sequence"/>
</dbReference>
<dbReference type="GO" id="GO:0000976">
    <property type="term" value="F:transcription cis-regulatory region binding"/>
    <property type="evidence" value="ECO:0007669"/>
    <property type="project" value="TreeGrafter"/>
</dbReference>
<keyword evidence="1 2" id="KW-0238">DNA-binding</keyword>
<dbReference type="GO" id="GO:0003700">
    <property type="term" value="F:DNA-binding transcription factor activity"/>
    <property type="evidence" value="ECO:0007669"/>
    <property type="project" value="TreeGrafter"/>
</dbReference>
<dbReference type="InterPro" id="IPR050109">
    <property type="entry name" value="HTH-type_TetR-like_transc_reg"/>
</dbReference>
<evidence type="ECO:0000313" key="5">
    <source>
        <dbReference type="Proteomes" id="UP001143463"/>
    </source>
</evidence>